<accession>K1L619</accession>
<keyword evidence="3" id="KW-1003">Cell membrane</keyword>
<comment type="caution">
    <text evidence="8">The sequence shown here is derived from an EMBL/GenBank/DDBJ whole genome shotgun (WGS) entry which is preliminary data.</text>
</comment>
<dbReference type="InterPro" id="IPR023090">
    <property type="entry name" value="UPF0702_alpha/beta_dom_sf"/>
</dbReference>
<evidence type="ECO:0000256" key="4">
    <source>
        <dbReference type="ARBA" id="ARBA00022692"/>
    </source>
</evidence>
<dbReference type="InterPro" id="IPR007353">
    <property type="entry name" value="DUF421"/>
</dbReference>
<sequence>MIKNILTEQIDYLNQQLREKDVFNIEEVLFAIIETNGTLTVLKKPQFRNVNKQDLMIPITPEFNLPIEQIMDGEVM</sequence>
<dbReference type="EMBL" id="AMCK01000004">
    <property type="protein sequence ID" value="EKB46013.1"/>
    <property type="molecule type" value="Genomic_DNA"/>
</dbReference>
<evidence type="ECO:0000313" key="8">
    <source>
        <dbReference type="EMBL" id="EKB46013.1"/>
    </source>
</evidence>
<keyword evidence="4" id="KW-0812">Transmembrane</keyword>
<proteinExistence type="inferred from homology"/>
<keyword evidence="9" id="KW-1185">Reference proteome</keyword>
<dbReference type="PANTHER" id="PTHR34582:SF7">
    <property type="entry name" value="UPF0702 TRANSMEMBRANE PROTEIN YDFS"/>
    <property type="match status" value="1"/>
</dbReference>
<protein>
    <recommendedName>
        <fullName evidence="7">YetF C-terminal domain-containing protein</fullName>
    </recommendedName>
</protein>
<dbReference type="Gene3D" id="3.30.240.20">
    <property type="entry name" value="bsu07140 like domains"/>
    <property type="match status" value="1"/>
</dbReference>
<evidence type="ECO:0000256" key="6">
    <source>
        <dbReference type="ARBA" id="ARBA00023136"/>
    </source>
</evidence>
<keyword evidence="5" id="KW-1133">Transmembrane helix</keyword>
<gene>
    <name evidence="8" type="ORF">B857_01285</name>
</gene>
<dbReference type="Pfam" id="PF04239">
    <property type="entry name" value="DUF421"/>
    <property type="match status" value="1"/>
</dbReference>
<evidence type="ECO:0000256" key="2">
    <source>
        <dbReference type="ARBA" id="ARBA00006448"/>
    </source>
</evidence>
<dbReference type="Proteomes" id="UP000004738">
    <property type="component" value="Unassembled WGS sequence"/>
</dbReference>
<reference evidence="8 9" key="1">
    <citation type="journal article" date="2012" name="J. Bacteriol.">
        <title>Draft Genome Sequence of Bacillus isronensis Strain B3W22, Isolated from the Upper Atmosphere.</title>
        <authorList>
            <person name="Shivaji S."/>
            <person name="Ara S."/>
            <person name="Singh S.K."/>
            <person name="Bandi S."/>
            <person name="Singh A."/>
            <person name="Pinnaka A.K."/>
        </authorList>
    </citation>
    <scope>NUCLEOTIDE SEQUENCE [LARGE SCALE GENOMIC DNA]</scope>
    <source>
        <strain evidence="8 9">B3W22</strain>
    </source>
</reference>
<dbReference type="PATRIC" id="fig|1224748.3.peg.1281"/>
<keyword evidence="6" id="KW-0472">Membrane</keyword>
<feature type="domain" description="YetF C-terminal" evidence="7">
    <location>
        <begin position="9"/>
        <end position="75"/>
    </location>
</feature>
<dbReference type="GO" id="GO:0005886">
    <property type="term" value="C:plasma membrane"/>
    <property type="evidence" value="ECO:0007669"/>
    <property type="project" value="UniProtKB-SubCell"/>
</dbReference>
<evidence type="ECO:0000259" key="7">
    <source>
        <dbReference type="Pfam" id="PF04239"/>
    </source>
</evidence>
<organism evidence="8 9">
    <name type="scientific">Solibacillus isronensis B3W22</name>
    <dbReference type="NCBI Taxonomy" id="1224748"/>
    <lineage>
        <taxon>Bacteria</taxon>
        <taxon>Bacillati</taxon>
        <taxon>Bacillota</taxon>
        <taxon>Bacilli</taxon>
        <taxon>Bacillales</taxon>
        <taxon>Caryophanaceae</taxon>
        <taxon>Solibacillus</taxon>
    </lineage>
</organism>
<name>K1L619_9BACL</name>
<dbReference type="PANTHER" id="PTHR34582">
    <property type="entry name" value="UPF0702 TRANSMEMBRANE PROTEIN YCAP"/>
    <property type="match status" value="1"/>
</dbReference>
<comment type="subcellular location">
    <subcellularLocation>
        <location evidence="1">Cell membrane</location>
        <topology evidence="1">Multi-pass membrane protein</topology>
    </subcellularLocation>
</comment>
<dbReference type="AlphaFoldDB" id="K1L619"/>
<evidence type="ECO:0000256" key="3">
    <source>
        <dbReference type="ARBA" id="ARBA00022475"/>
    </source>
</evidence>
<comment type="similarity">
    <text evidence="2">Belongs to the UPF0702 family.</text>
</comment>
<evidence type="ECO:0000313" key="9">
    <source>
        <dbReference type="Proteomes" id="UP000004738"/>
    </source>
</evidence>
<evidence type="ECO:0000256" key="5">
    <source>
        <dbReference type="ARBA" id="ARBA00022989"/>
    </source>
</evidence>
<evidence type="ECO:0000256" key="1">
    <source>
        <dbReference type="ARBA" id="ARBA00004651"/>
    </source>
</evidence>